<evidence type="ECO:0000256" key="6">
    <source>
        <dbReference type="ARBA" id="ARBA00022741"/>
    </source>
</evidence>
<dbReference type="EMBL" id="QOKV01000001">
    <property type="protein sequence ID" value="KAA0688804.1"/>
    <property type="molecule type" value="Genomic_DNA"/>
</dbReference>
<dbReference type="PANTHER" id="PTHR42747:SF3">
    <property type="entry name" value="NITRONATE MONOOXYGENASE-RELATED"/>
    <property type="match status" value="1"/>
</dbReference>
<dbReference type="SUPFAM" id="SSF51412">
    <property type="entry name" value="Inosine monophosphate dehydrogenase (IMPDH)"/>
    <property type="match status" value="1"/>
</dbReference>
<evidence type="ECO:0000313" key="13">
    <source>
        <dbReference type="Proteomes" id="UP000476837"/>
    </source>
</evidence>
<evidence type="ECO:0000256" key="8">
    <source>
        <dbReference type="ARBA" id="ARBA00023033"/>
    </source>
</evidence>
<dbReference type="Gene3D" id="3.20.20.70">
    <property type="entry name" value="Aldolase class I"/>
    <property type="match status" value="1"/>
</dbReference>
<evidence type="ECO:0000256" key="7">
    <source>
        <dbReference type="ARBA" id="ARBA00023002"/>
    </source>
</evidence>
<gene>
    <name evidence="12" type="ORF">DS837_03570</name>
</gene>
<evidence type="ECO:0000313" key="12">
    <source>
        <dbReference type="EMBL" id="KAA0688804.1"/>
    </source>
</evidence>
<sequence>MPVHSSLTQRLGLSHPIVQAPMAGGADTADLVAAVGEAGGIGFIGAAYLTPEQIAERARTIRARTARPFGINLFAPLPAPDAPDAGTIDAAVARIARYHADLGLPAPGTPALGADGFAAQLAAALDCGAAAFSFTFGIPPADALAAIKARGMLLIGTATGVEEAIALEQAGMDAVIAQGAEAGGHRGSFATGPEEVDFAAGLVGTMALVPQMVDAVDLPVLASGGIMDGRGIAAALALGAAGVQMGTAFLTCAEAGIPEAHKRAILDARETQTRVTRAFSGRPARGIVNRVMEDIADGDALPFPLQNTLTRPMRTAAAQQGRAEFLSLWAGQGVRLARRQTAAELMARLVDETDAAVRRLTGNP</sequence>
<dbReference type="GO" id="GO:0000166">
    <property type="term" value="F:nucleotide binding"/>
    <property type="evidence" value="ECO:0007669"/>
    <property type="project" value="UniProtKB-KW"/>
</dbReference>
<protein>
    <recommendedName>
        <fullName evidence="11">Nitronate monooxygenase</fullName>
    </recommendedName>
    <alternativeName>
        <fullName evidence="9">Propionate 3-nitronate monooxygenase</fullName>
    </alternativeName>
</protein>
<evidence type="ECO:0000256" key="5">
    <source>
        <dbReference type="ARBA" id="ARBA00022643"/>
    </source>
</evidence>
<evidence type="ECO:0000256" key="1">
    <source>
        <dbReference type="ARBA" id="ARBA00001917"/>
    </source>
</evidence>
<keyword evidence="6" id="KW-0547">Nucleotide-binding</keyword>
<comment type="similarity">
    <text evidence="2">Belongs to the nitronate monooxygenase family. NMO class I subfamily.</text>
</comment>
<evidence type="ECO:0000256" key="4">
    <source>
        <dbReference type="ARBA" id="ARBA00022630"/>
    </source>
</evidence>
<dbReference type="GO" id="GO:0009636">
    <property type="term" value="P:response to toxic substance"/>
    <property type="evidence" value="ECO:0007669"/>
    <property type="project" value="UniProtKB-KW"/>
</dbReference>
<keyword evidence="5" id="KW-0288">FMN</keyword>
<reference evidence="12 13" key="1">
    <citation type="submission" date="2018-07" db="EMBL/GenBank/DDBJ databases">
        <title>Genome sequence of Roseomonas fauriae ATCC 49958.</title>
        <authorList>
            <person name="Sant'Anna F.H."/>
            <person name="Baldani J.I."/>
            <person name="Zilli J.E."/>
            <person name="Reis V.M."/>
            <person name="Hartmann A."/>
            <person name="Cruz L."/>
            <person name="de Souza E.M."/>
            <person name="de Oliveira Pedrosa F."/>
            <person name="Passaglia L.M.P."/>
        </authorList>
    </citation>
    <scope>NUCLEOTIDE SEQUENCE [LARGE SCALE GENOMIC DNA]</scope>
    <source>
        <strain evidence="12 13">ATCC 49958</strain>
    </source>
</reference>
<comment type="cofactor">
    <cofactor evidence="1">
        <name>FMN</name>
        <dbReference type="ChEBI" id="CHEBI:58210"/>
    </cofactor>
</comment>
<keyword evidence="4" id="KW-0285">Flavoprotein</keyword>
<dbReference type="InterPro" id="IPR013785">
    <property type="entry name" value="Aldolase_TIM"/>
</dbReference>
<comment type="catalytic activity">
    <reaction evidence="10">
        <text>3 propionate 3-nitronate + 3 O2 + H2O = 3 3-oxopropanoate + 2 nitrate + nitrite + H2O2 + 3 H(+)</text>
        <dbReference type="Rhea" id="RHEA:57332"/>
        <dbReference type="ChEBI" id="CHEBI:15377"/>
        <dbReference type="ChEBI" id="CHEBI:15378"/>
        <dbReference type="ChEBI" id="CHEBI:15379"/>
        <dbReference type="ChEBI" id="CHEBI:16240"/>
        <dbReference type="ChEBI" id="CHEBI:16301"/>
        <dbReference type="ChEBI" id="CHEBI:17632"/>
        <dbReference type="ChEBI" id="CHEBI:33190"/>
        <dbReference type="ChEBI" id="CHEBI:136067"/>
    </reaction>
</comment>
<dbReference type="Proteomes" id="UP000476837">
    <property type="component" value="Unassembled WGS sequence"/>
</dbReference>
<dbReference type="CDD" id="cd04730">
    <property type="entry name" value="NPD_like"/>
    <property type="match status" value="1"/>
</dbReference>
<proteinExistence type="inferred from homology"/>
<keyword evidence="3" id="KW-0216">Detoxification</keyword>
<accession>A0A6L3B7L3</accession>
<name>A0A6L3B7L3_AZOBR</name>
<dbReference type="Pfam" id="PF03060">
    <property type="entry name" value="NMO"/>
    <property type="match status" value="1"/>
</dbReference>
<evidence type="ECO:0000256" key="9">
    <source>
        <dbReference type="ARBA" id="ARBA00031155"/>
    </source>
</evidence>
<keyword evidence="7" id="KW-0560">Oxidoreductase</keyword>
<dbReference type="RefSeq" id="WP_149163450.1">
    <property type="nucleotide sequence ID" value="NZ_QOKV01000001.1"/>
</dbReference>
<organism evidence="12 13">
    <name type="scientific">Azospirillum brasilense</name>
    <dbReference type="NCBI Taxonomy" id="192"/>
    <lineage>
        <taxon>Bacteria</taxon>
        <taxon>Pseudomonadati</taxon>
        <taxon>Pseudomonadota</taxon>
        <taxon>Alphaproteobacteria</taxon>
        <taxon>Rhodospirillales</taxon>
        <taxon>Azospirillaceae</taxon>
        <taxon>Azospirillum</taxon>
    </lineage>
</organism>
<dbReference type="PANTHER" id="PTHR42747">
    <property type="entry name" value="NITRONATE MONOOXYGENASE-RELATED"/>
    <property type="match status" value="1"/>
</dbReference>
<comment type="caution">
    <text evidence="12">The sequence shown here is derived from an EMBL/GenBank/DDBJ whole genome shotgun (WGS) entry which is preliminary data.</text>
</comment>
<evidence type="ECO:0000256" key="3">
    <source>
        <dbReference type="ARBA" id="ARBA00022575"/>
    </source>
</evidence>
<dbReference type="FunFam" id="3.20.20.70:FF:000154">
    <property type="entry name" value="Probable nitronate monooxygenase"/>
    <property type="match status" value="1"/>
</dbReference>
<dbReference type="InterPro" id="IPR004136">
    <property type="entry name" value="NMO"/>
</dbReference>
<dbReference type="AlphaFoldDB" id="A0A6L3B7L3"/>
<dbReference type="GO" id="GO:0018580">
    <property type="term" value="F:nitronate monooxygenase activity"/>
    <property type="evidence" value="ECO:0007669"/>
    <property type="project" value="InterPro"/>
</dbReference>
<keyword evidence="8 12" id="KW-0503">Monooxygenase</keyword>
<evidence type="ECO:0000256" key="11">
    <source>
        <dbReference type="ARBA" id="ARBA00067136"/>
    </source>
</evidence>
<evidence type="ECO:0000256" key="2">
    <source>
        <dbReference type="ARBA" id="ARBA00009881"/>
    </source>
</evidence>
<evidence type="ECO:0000256" key="10">
    <source>
        <dbReference type="ARBA" id="ARBA00049401"/>
    </source>
</evidence>